<evidence type="ECO:0008006" key="3">
    <source>
        <dbReference type="Google" id="ProtNLM"/>
    </source>
</evidence>
<accession>A0A0H5PYT1</accession>
<reference evidence="2" key="1">
    <citation type="submission" date="2015-06" db="EMBL/GenBank/DDBJ databases">
        <authorList>
            <person name="Joergensen T."/>
        </authorList>
    </citation>
    <scope>NUCLEOTIDE SEQUENCE</scope>
    <source>
        <plasmid evidence="2">pRGRH0402</plasmid>
    </source>
</reference>
<feature type="coiled-coil region" evidence="1">
    <location>
        <begin position="27"/>
        <end position="54"/>
    </location>
</feature>
<keyword evidence="1" id="KW-0175">Coiled coil</keyword>
<proteinExistence type="predicted"/>
<keyword evidence="2" id="KW-0614">Plasmid</keyword>
<organism evidence="2">
    <name type="scientific">uncultured prokaryote</name>
    <dbReference type="NCBI Taxonomy" id="198431"/>
    <lineage>
        <taxon>unclassified sequences</taxon>
        <taxon>environmental samples</taxon>
    </lineage>
</organism>
<name>A0A0H5PYT1_9ZZZZ</name>
<reference evidence="2" key="2">
    <citation type="submission" date="2015-07" db="EMBL/GenBank/DDBJ databases">
        <title>Plasmids, circular viruses and viroids from rat gut.</title>
        <authorList>
            <person name="Jorgensen T.J."/>
            <person name="Hansen M.A."/>
            <person name="Xu Z."/>
            <person name="Tabak M.A."/>
            <person name="Sorensen S.J."/>
            <person name="Hansen L.H."/>
        </authorList>
    </citation>
    <scope>NUCLEOTIDE SEQUENCE</scope>
    <source>
        <plasmid evidence="2">pRGRH0402</plasmid>
    </source>
</reference>
<sequence>MAFKEKSEKELLKLSKDEQIKYWEEFKEYYTQKKKDIQKKIRQTEQQQKQKNKKKIDHATFVLFGALIQSQSVKSCIAELSKNNSFTDREKEDINLLLESRGIELRF</sequence>
<geneLocation type="plasmid" evidence="2">
    <name>pRGRH0402</name>
</geneLocation>
<evidence type="ECO:0000256" key="1">
    <source>
        <dbReference type="SAM" id="Coils"/>
    </source>
</evidence>
<evidence type="ECO:0000313" key="2">
    <source>
        <dbReference type="EMBL" id="CRY94901.1"/>
    </source>
</evidence>
<dbReference type="AlphaFoldDB" id="A0A0H5PYT1"/>
<dbReference type="EMBL" id="LN853048">
    <property type="protein sequence ID" value="CRY94901.1"/>
    <property type="molecule type" value="Genomic_DNA"/>
</dbReference>
<protein>
    <recommendedName>
        <fullName evidence="3">GRIP domain-containing protein</fullName>
    </recommendedName>
</protein>